<evidence type="ECO:0008006" key="3">
    <source>
        <dbReference type="Google" id="ProtNLM"/>
    </source>
</evidence>
<protein>
    <recommendedName>
        <fullName evidence="3">ATP synthase F0 subunit 8</fullName>
    </recommendedName>
</protein>
<dbReference type="RefSeq" id="WP_209457482.1">
    <property type="nucleotide sequence ID" value="NZ_BAAACS010000016.1"/>
</dbReference>
<dbReference type="EMBL" id="JAGGJX010000006">
    <property type="protein sequence ID" value="MBP1856140.1"/>
    <property type="molecule type" value="Genomic_DNA"/>
</dbReference>
<gene>
    <name evidence="1" type="ORF">J2Z43_002542</name>
</gene>
<evidence type="ECO:0000313" key="1">
    <source>
        <dbReference type="EMBL" id="MBP1856140.1"/>
    </source>
</evidence>
<reference evidence="1 2" key="1">
    <citation type="submission" date="2021-03" db="EMBL/GenBank/DDBJ databases">
        <title>Genomic Encyclopedia of Type Strains, Phase IV (KMG-IV): sequencing the most valuable type-strain genomes for metagenomic binning, comparative biology and taxonomic classification.</title>
        <authorList>
            <person name="Goeker M."/>
        </authorList>
    </citation>
    <scope>NUCLEOTIDE SEQUENCE [LARGE SCALE GENOMIC DNA]</scope>
    <source>
        <strain evidence="1 2">DSM 1289</strain>
    </source>
</reference>
<organism evidence="1 2">
    <name type="scientific">Metaclostridioides mangenotii</name>
    <dbReference type="NCBI Taxonomy" id="1540"/>
    <lineage>
        <taxon>Bacteria</taxon>
        <taxon>Bacillati</taxon>
        <taxon>Bacillota</taxon>
        <taxon>Clostridia</taxon>
        <taxon>Peptostreptococcales</taxon>
        <taxon>Peptostreptococcaceae</taxon>
        <taxon>Metaclostridioides</taxon>
    </lineage>
</organism>
<proteinExistence type="predicted"/>
<sequence length="62" mass="7079">MFQIVNLLCFLCISFLVLDVLVFICKDAINVFDSSINVKKKSKVLVRSDQSAANYYMEKIAK</sequence>
<comment type="caution">
    <text evidence="1">The sequence shown here is derived from an EMBL/GenBank/DDBJ whole genome shotgun (WGS) entry which is preliminary data.</text>
</comment>
<keyword evidence="2" id="KW-1185">Reference proteome</keyword>
<evidence type="ECO:0000313" key="2">
    <source>
        <dbReference type="Proteomes" id="UP000767291"/>
    </source>
</evidence>
<dbReference type="Proteomes" id="UP000767291">
    <property type="component" value="Unassembled WGS sequence"/>
</dbReference>
<accession>A0ABS4EDX4</accession>
<name>A0ABS4EDX4_9FIRM</name>